<sequence length="508" mass="57699">MGFIHAVRDLGLMVKGTAKDVSKDNDISSYLQLPLPVMADAKKSGREIRIWLSVDDKDADVLKVLGIAKIDLVEYPRVEKEKYLYREPVGSNTSWKFSPVYKLGTAMSDGQKELMGKGGEAARQEMLAWLRGTQPGFLSKQVTKEIKDNRYLKLKNAMLDAFEEEKAFTPGAVNTIMQYLIDRVDDIVSLWSDRKRSYILIFGVNDNGRFLYPGEVAAFRRYFEKKLSDHMVAGGVAKVDKTCFCAVCGGQAAAAITVDKLFTFATFDKPGFLPGARDIPGSKEKVYPVCQHCFSLVCDGKEKIKESFRDSQTVAGLHIDVVPELLFGIANLKKIADKTEEFLHKGIKTEEKRFNKLAEQGDGLVYHFFFWEQNQRQERVHLLVEDVPPSRLRKLLKLWQETINVHLSVNEDDRETGALDGLFKLLYRVLLSLAGKRDEDKKIMRDKWVQTMGKLLGGQQVDVYCLKTLMVSRFPGLFADRDWVKRFGRHEVKNMVALVDFLTKANGR</sequence>
<gene>
    <name evidence="1" type="ORF">P378_01945</name>
</gene>
<dbReference type="OrthoDB" id="5422815at2"/>
<comment type="caution">
    <text evidence="1">The sequence shown here is derived from an EMBL/GenBank/DDBJ whole genome shotgun (WGS) entry which is preliminary data.</text>
</comment>
<dbReference type="Proteomes" id="UP000222564">
    <property type="component" value="Unassembled WGS sequence"/>
</dbReference>
<dbReference type="EMBL" id="AWQQ01000017">
    <property type="protein sequence ID" value="PHJ39629.1"/>
    <property type="molecule type" value="Genomic_DNA"/>
</dbReference>
<dbReference type="RefSeq" id="WP_099082059.1">
    <property type="nucleotide sequence ID" value="NZ_AWQQ01000017.1"/>
</dbReference>
<dbReference type="Pfam" id="PF09484">
    <property type="entry name" value="Cas_TM1802"/>
    <property type="match status" value="1"/>
</dbReference>
<reference evidence="1 2" key="1">
    <citation type="submission" date="2013-09" db="EMBL/GenBank/DDBJ databases">
        <title>Biodegradation of hydrocarbons in the deep terrestrial subsurface : characterization of a microbial consortium composed of two Desulfotomaculum species originating from a deep geological formation.</title>
        <authorList>
            <person name="Aullo T."/>
            <person name="Berlendis S."/>
            <person name="Lascourreges J.-F."/>
            <person name="Dessort D."/>
            <person name="Saint-Laurent S."/>
            <person name="Schraauwers B."/>
            <person name="Mas J."/>
            <person name="Magot M."/>
            <person name="Ranchou-Peyruse A."/>
        </authorList>
    </citation>
    <scope>NUCLEOTIDE SEQUENCE [LARGE SCALE GENOMIC DNA]</scope>
    <source>
        <strain evidence="1 2">Bs107</strain>
    </source>
</reference>
<evidence type="ECO:0008006" key="3">
    <source>
        <dbReference type="Google" id="ProtNLM"/>
    </source>
</evidence>
<dbReference type="InterPro" id="IPR013389">
    <property type="entry name" value="CRISPR-assoc_prot_Cas8b"/>
</dbReference>
<protein>
    <recommendedName>
        <fullName evidence="3">CRISPR-associated protein</fullName>
    </recommendedName>
</protein>
<proteinExistence type="predicted"/>
<dbReference type="AlphaFoldDB" id="A0A2C6ME93"/>
<accession>A0A2C6ME93</accession>
<evidence type="ECO:0000313" key="2">
    <source>
        <dbReference type="Proteomes" id="UP000222564"/>
    </source>
</evidence>
<name>A0A2C6ME93_9FIRM</name>
<organism evidence="1 2">
    <name type="scientific">Desulforamulus profundi</name>
    <dbReference type="NCBI Taxonomy" id="1383067"/>
    <lineage>
        <taxon>Bacteria</taxon>
        <taxon>Bacillati</taxon>
        <taxon>Bacillota</taxon>
        <taxon>Clostridia</taxon>
        <taxon>Eubacteriales</taxon>
        <taxon>Peptococcaceae</taxon>
        <taxon>Desulforamulus</taxon>
    </lineage>
</organism>
<evidence type="ECO:0000313" key="1">
    <source>
        <dbReference type="EMBL" id="PHJ39629.1"/>
    </source>
</evidence>
<keyword evidence="2" id="KW-1185">Reference proteome</keyword>